<dbReference type="Proteomes" id="UP001228049">
    <property type="component" value="Unassembled WGS sequence"/>
</dbReference>
<comment type="caution">
    <text evidence="1">The sequence shown here is derived from an EMBL/GenBank/DDBJ whole genome shotgun (WGS) entry which is preliminary data.</text>
</comment>
<accession>A0AAD9FBD2</accession>
<evidence type="ECO:0000313" key="1">
    <source>
        <dbReference type="EMBL" id="KAK1895534.1"/>
    </source>
</evidence>
<organism evidence="1 2">
    <name type="scientific">Dissostichus eleginoides</name>
    <name type="common">Patagonian toothfish</name>
    <name type="synonym">Dissostichus amissus</name>
    <dbReference type="NCBI Taxonomy" id="100907"/>
    <lineage>
        <taxon>Eukaryota</taxon>
        <taxon>Metazoa</taxon>
        <taxon>Chordata</taxon>
        <taxon>Craniata</taxon>
        <taxon>Vertebrata</taxon>
        <taxon>Euteleostomi</taxon>
        <taxon>Actinopterygii</taxon>
        <taxon>Neopterygii</taxon>
        <taxon>Teleostei</taxon>
        <taxon>Neoteleostei</taxon>
        <taxon>Acanthomorphata</taxon>
        <taxon>Eupercaria</taxon>
        <taxon>Perciformes</taxon>
        <taxon>Notothenioidei</taxon>
        <taxon>Nototheniidae</taxon>
        <taxon>Dissostichus</taxon>
    </lineage>
</organism>
<protein>
    <submittedName>
        <fullName evidence="1">Thiamine phosphate phosphatase-like protein</fullName>
    </submittedName>
</protein>
<name>A0AAD9FBD2_DISEL</name>
<proteinExistence type="predicted"/>
<evidence type="ECO:0000313" key="2">
    <source>
        <dbReference type="Proteomes" id="UP001228049"/>
    </source>
</evidence>
<keyword evidence="2" id="KW-1185">Reference proteome</keyword>
<reference evidence="1" key="1">
    <citation type="submission" date="2023-04" db="EMBL/GenBank/DDBJ databases">
        <title>Chromosome-level genome of Chaenocephalus aceratus.</title>
        <authorList>
            <person name="Park H."/>
        </authorList>
    </citation>
    <scope>NUCLEOTIDE SEQUENCE</scope>
    <source>
        <strain evidence="1">DE</strain>
        <tissue evidence="1">Muscle</tissue>
    </source>
</reference>
<sequence length="81" mass="9304">MTPLSVVEISSIVLGKIFKSSILQIRECRKKYVIPPHTITALFPWHMKQFCLKLLDANHFVLEHVDILSSFSTDESHNPVK</sequence>
<dbReference type="AlphaFoldDB" id="A0AAD9FBD2"/>
<dbReference type="EMBL" id="JASDAP010000010">
    <property type="protein sequence ID" value="KAK1895534.1"/>
    <property type="molecule type" value="Genomic_DNA"/>
</dbReference>
<gene>
    <name evidence="1" type="ORF">KUDE01_020985</name>
</gene>